<evidence type="ECO:0008006" key="4">
    <source>
        <dbReference type="Google" id="ProtNLM"/>
    </source>
</evidence>
<keyword evidence="1" id="KW-1133">Transmembrane helix</keyword>
<dbReference type="AlphaFoldDB" id="I9W520"/>
<evidence type="ECO:0000256" key="1">
    <source>
        <dbReference type="SAM" id="Phobius"/>
    </source>
</evidence>
<keyword evidence="1" id="KW-0472">Membrane</keyword>
<dbReference type="PATRIC" id="fig|992073.3.peg.1205"/>
<comment type="caution">
    <text evidence="2">The sequence shown here is derived from an EMBL/GenBank/DDBJ whole genome shotgun (WGS) entry which is preliminary data.</text>
</comment>
<reference evidence="2 3" key="1">
    <citation type="journal article" date="2013" name="Pathog. Dis.">
        <title>Genome sequences of 65 Helicobacter pylori strains isolated from asymptomatic individuals and patients with gastric cancer, peptic ulcer disease, or gastritis.</title>
        <authorList>
            <person name="Blanchard T.G."/>
            <person name="Czinn S.J."/>
            <person name="Correa P."/>
            <person name="Nakazawa T."/>
            <person name="Keelan M."/>
            <person name="Morningstar L."/>
            <person name="Santana-Cruz I."/>
            <person name="Maroo A."/>
            <person name="McCracken C."/>
            <person name="Shefchek K."/>
            <person name="Daugherty S."/>
            <person name="Song Y."/>
            <person name="Fraser C.M."/>
            <person name="Fricke W.F."/>
        </authorList>
    </citation>
    <scope>NUCLEOTIDE SEQUENCE [LARGE SCALE GENOMIC DNA]</scope>
    <source>
        <strain evidence="2 3">Hp P-2</strain>
    </source>
</reference>
<protein>
    <recommendedName>
        <fullName evidence="4">HP0423 family protein</fullName>
    </recommendedName>
</protein>
<evidence type="ECO:0000313" key="2">
    <source>
        <dbReference type="EMBL" id="EJB99124.1"/>
    </source>
</evidence>
<gene>
    <name evidence="2" type="ORF">HPHPP2_1237</name>
</gene>
<feature type="transmembrane region" description="Helical" evidence="1">
    <location>
        <begin position="138"/>
        <end position="162"/>
    </location>
</feature>
<sequence>MGFQNENKLKVGASVKATINNKVVEAKVISVGFNRVTLRSEKGNEASYVFNSDKFLKWFNKVPLTEHMRLHAENEKANILDGVKVVTSGPSVKDRTSTPKEKESKYKLGFDFDDKSETSFLLMADLYSNEERKKRLSVLFVPMFMLYGTNGFQFSMVVIHALSYVADLKHHSDLEWNTMIENRNIDEAFFESFDDMSIADLTLFIHVIEAYAKKLERAEGKGDNGYGVTLEEWARFLPKNQKEAKFVAQLLCDGGINKYNLSCAGLTANLLADNLWSYGLRDEDYDDEGNVIAPENENEAENLEN</sequence>
<dbReference type="EMBL" id="AKPJ01000002">
    <property type="protein sequence ID" value="EJB99124.1"/>
    <property type="molecule type" value="Genomic_DNA"/>
</dbReference>
<organism evidence="2 3">
    <name type="scientific">Helicobacter pylori Hp P-2</name>
    <dbReference type="NCBI Taxonomy" id="992073"/>
    <lineage>
        <taxon>Bacteria</taxon>
        <taxon>Pseudomonadati</taxon>
        <taxon>Campylobacterota</taxon>
        <taxon>Epsilonproteobacteria</taxon>
        <taxon>Campylobacterales</taxon>
        <taxon>Helicobacteraceae</taxon>
        <taxon>Helicobacter</taxon>
    </lineage>
</organism>
<dbReference type="Proteomes" id="UP000004326">
    <property type="component" value="Unassembled WGS sequence"/>
</dbReference>
<evidence type="ECO:0000313" key="3">
    <source>
        <dbReference type="Proteomes" id="UP000004326"/>
    </source>
</evidence>
<name>I9W520_HELPX</name>
<dbReference type="RefSeq" id="WP_001895819.1">
    <property type="nucleotide sequence ID" value="NZ_AKPJ01000002.1"/>
</dbReference>
<accession>I9W520</accession>
<keyword evidence="1" id="KW-0812">Transmembrane</keyword>
<proteinExistence type="predicted"/>